<protein>
    <submittedName>
        <fullName evidence="1">Uncharacterized protein</fullName>
    </submittedName>
</protein>
<feature type="non-terminal residue" evidence="1">
    <location>
        <position position="1"/>
    </location>
</feature>
<evidence type="ECO:0000313" key="1">
    <source>
        <dbReference type="EMBL" id="KAJ2777401.1"/>
    </source>
</evidence>
<proteinExistence type="predicted"/>
<organism evidence="1 2">
    <name type="scientific">Coemansia linderi</name>
    <dbReference type="NCBI Taxonomy" id="2663919"/>
    <lineage>
        <taxon>Eukaryota</taxon>
        <taxon>Fungi</taxon>
        <taxon>Fungi incertae sedis</taxon>
        <taxon>Zoopagomycota</taxon>
        <taxon>Kickxellomycotina</taxon>
        <taxon>Kickxellomycetes</taxon>
        <taxon>Kickxellales</taxon>
        <taxon>Kickxellaceae</taxon>
        <taxon>Coemansia</taxon>
    </lineage>
</organism>
<comment type="caution">
    <text evidence="1">The sequence shown here is derived from an EMBL/GenBank/DDBJ whole genome shotgun (WGS) entry which is preliminary data.</text>
</comment>
<dbReference type="Proteomes" id="UP001140066">
    <property type="component" value="Unassembled WGS sequence"/>
</dbReference>
<keyword evidence="2" id="KW-1185">Reference proteome</keyword>
<name>A0ACC1KAA2_9FUNG</name>
<evidence type="ECO:0000313" key="2">
    <source>
        <dbReference type="Proteomes" id="UP001140066"/>
    </source>
</evidence>
<sequence length="213" mass="23969">LGRFDVFRRSGVATMRCVSIGDLARVDRESVAEHSEASIKPLVHRMLEIAARLNFATSMPRDLVFQSLCAAPNTATLRHLDFGQQLYAVDDIIQLVAALPSLACLSCGIRGLQAEVAAIPASKRPSRLREKHYPLSMNFRTLLVNYEREGVSTEDVAYAAMLIAVLCPNFVQVVLPNEQRRDFGREIAWAWVNSTFRPYADAIRRLIYPEQDY</sequence>
<gene>
    <name evidence="1" type="ORF">GGI18_004202</name>
</gene>
<dbReference type="EMBL" id="JANBUK010001816">
    <property type="protein sequence ID" value="KAJ2777401.1"/>
    <property type="molecule type" value="Genomic_DNA"/>
</dbReference>
<accession>A0ACC1KAA2</accession>
<reference evidence="1" key="1">
    <citation type="submission" date="2022-07" db="EMBL/GenBank/DDBJ databases">
        <title>Phylogenomic reconstructions and comparative analyses of Kickxellomycotina fungi.</title>
        <authorList>
            <person name="Reynolds N.K."/>
            <person name="Stajich J.E."/>
            <person name="Barry K."/>
            <person name="Grigoriev I.V."/>
            <person name="Crous P."/>
            <person name="Smith M.E."/>
        </authorList>
    </citation>
    <scope>NUCLEOTIDE SEQUENCE</scope>
    <source>
        <strain evidence="1">BCRC 34191</strain>
    </source>
</reference>